<evidence type="ECO:0000256" key="4">
    <source>
        <dbReference type="SAM" id="SignalP"/>
    </source>
</evidence>
<evidence type="ECO:0000313" key="7">
    <source>
        <dbReference type="Proteomes" id="UP001174909"/>
    </source>
</evidence>
<dbReference type="InterPro" id="IPR000859">
    <property type="entry name" value="CUB_dom"/>
</dbReference>
<accession>A0AA35R6L4</accession>
<evidence type="ECO:0000256" key="3">
    <source>
        <dbReference type="SAM" id="MobiDB-lite"/>
    </source>
</evidence>
<dbReference type="PROSITE" id="PS01180">
    <property type="entry name" value="CUB"/>
    <property type="match status" value="1"/>
</dbReference>
<feature type="domain" description="CUB" evidence="5">
    <location>
        <begin position="41"/>
        <end position="152"/>
    </location>
</feature>
<evidence type="ECO:0000259" key="5">
    <source>
        <dbReference type="PROSITE" id="PS01180"/>
    </source>
</evidence>
<dbReference type="Proteomes" id="UP001174909">
    <property type="component" value="Unassembled WGS sequence"/>
</dbReference>
<feature type="region of interest" description="Disordered" evidence="3">
    <location>
        <begin position="172"/>
        <end position="196"/>
    </location>
</feature>
<dbReference type="AlphaFoldDB" id="A0AA35R6L4"/>
<feature type="chain" id="PRO_5041397159" description="CUB domain-containing protein" evidence="4">
    <location>
        <begin position="25"/>
        <end position="446"/>
    </location>
</feature>
<proteinExistence type="predicted"/>
<gene>
    <name evidence="6" type="ORF">GBAR_LOCUS4379</name>
</gene>
<protein>
    <recommendedName>
        <fullName evidence="5">CUB domain-containing protein</fullName>
    </recommendedName>
</protein>
<sequence length="446" mass="49021">MKKIMLSAKLSLVVLLSLWSTASSLCRRSGGTDCSTSNGECSFLYDERDGTLISQIGWPPEKFNIKCNEGHILIYSASDFQLQDKMNCSGALQPVCVDWVNHHIGGFAQSHKLCGSGEVGQFHSDGANSMLVEFVTNRNSQLKGFEYLAYCIAPGFDSNAVREGVVSATPAQRRAAGQCTSPDSDRRKRQSYYNPPPTTELSDTFVILEMSHYLSFTYLTIIVHRGVYGVTSHRAIYLTVVNRYSRTTYPLWRPINEEIKGFGYLWISGRSAYFYQIGAHSVFDPSSEEKVIIHRLETGLNRALRYAEQYDVVDELDILRPRPTSRPGFVGLPGTRPTTPPPPPTLAPKGTRPPATLRPTAPPGLPGTRPPRPLIPSGPQGPPGPPGQRGPRAVTKRQGTRPPDSDLPDGSLTDAQLALRYGNACNGVLRASACAYQHVVLRRNCN</sequence>
<comment type="caution">
    <text evidence="6">The sequence shown here is derived from an EMBL/GenBank/DDBJ whole genome shotgun (WGS) entry which is preliminary data.</text>
</comment>
<feature type="region of interest" description="Disordered" evidence="3">
    <location>
        <begin position="323"/>
        <end position="412"/>
    </location>
</feature>
<keyword evidence="4" id="KW-0732">Signal</keyword>
<keyword evidence="1" id="KW-1015">Disulfide bond</keyword>
<feature type="compositionally biased region" description="Pro residues" evidence="3">
    <location>
        <begin position="360"/>
        <end position="388"/>
    </location>
</feature>
<dbReference type="EMBL" id="CASHTH010000632">
    <property type="protein sequence ID" value="CAI8005744.1"/>
    <property type="molecule type" value="Genomic_DNA"/>
</dbReference>
<dbReference type="Gene3D" id="2.60.120.290">
    <property type="entry name" value="Spermadhesin, CUB domain"/>
    <property type="match status" value="1"/>
</dbReference>
<evidence type="ECO:0000256" key="2">
    <source>
        <dbReference type="PROSITE-ProRule" id="PRU00059"/>
    </source>
</evidence>
<keyword evidence="7" id="KW-1185">Reference proteome</keyword>
<comment type="caution">
    <text evidence="2">Lacks conserved residue(s) required for the propagation of feature annotation.</text>
</comment>
<name>A0AA35R6L4_GEOBA</name>
<organism evidence="6 7">
    <name type="scientific">Geodia barretti</name>
    <name type="common">Barrett's horny sponge</name>
    <dbReference type="NCBI Taxonomy" id="519541"/>
    <lineage>
        <taxon>Eukaryota</taxon>
        <taxon>Metazoa</taxon>
        <taxon>Porifera</taxon>
        <taxon>Demospongiae</taxon>
        <taxon>Heteroscleromorpha</taxon>
        <taxon>Tetractinellida</taxon>
        <taxon>Astrophorina</taxon>
        <taxon>Geodiidae</taxon>
        <taxon>Geodia</taxon>
    </lineage>
</organism>
<feature type="signal peptide" evidence="4">
    <location>
        <begin position="1"/>
        <end position="24"/>
    </location>
</feature>
<evidence type="ECO:0000313" key="6">
    <source>
        <dbReference type="EMBL" id="CAI8005744.1"/>
    </source>
</evidence>
<evidence type="ECO:0000256" key="1">
    <source>
        <dbReference type="ARBA" id="ARBA00023157"/>
    </source>
</evidence>
<reference evidence="6" key="1">
    <citation type="submission" date="2023-03" db="EMBL/GenBank/DDBJ databases">
        <authorList>
            <person name="Steffen K."/>
            <person name="Cardenas P."/>
        </authorList>
    </citation>
    <scope>NUCLEOTIDE SEQUENCE</scope>
</reference>
<dbReference type="InterPro" id="IPR035914">
    <property type="entry name" value="Sperma_CUB_dom_sf"/>
</dbReference>
<feature type="compositionally biased region" description="Low complexity" evidence="3">
    <location>
        <begin position="347"/>
        <end position="359"/>
    </location>
</feature>